<evidence type="ECO:0000313" key="1">
    <source>
        <dbReference type="EMBL" id="ETO76294.1"/>
    </source>
</evidence>
<gene>
    <name evidence="1" type="ORF">F444_08284</name>
</gene>
<reference evidence="1 2" key="1">
    <citation type="submission" date="2013-11" db="EMBL/GenBank/DDBJ databases">
        <title>The Genome Sequence of Phytophthora parasitica P1976.</title>
        <authorList>
            <consortium name="The Broad Institute Genomics Platform"/>
            <person name="Russ C."/>
            <person name="Tyler B."/>
            <person name="Panabieres F."/>
            <person name="Shan W."/>
            <person name="Tripathy S."/>
            <person name="Grunwald N."/>
            <person name="Machado M."/>
            <person name="Johnson C.S."/>
            <person name="Walker B."/>
            <person name="Young S."/>
            <person name="Zeng Q."/>
            <person name="Gargeya S."/>
            <person name="Fitzgerald M."/>
            <person name="Haas B."/>
            <person name="Abouelleil A."/>
            <person name="Allen A.W."/>
            <person name="Alvarado L."/>
            <person name="Arachchi H.M."/>
            <person name="Berlin A.M."/>
            <person name="Chapman S.B."/>
            <person name="Gainer-Dewar J."/>
            <person name="Goldberg J."/>
            <person name="Griggs A."/>
            <person name="Gujja S."/>
            <person name="Hansen M."/>
            <person name="Howarth C."/>
            <person name="Imamovic A."/>
            <person name="Ireland A."/>
            <person name="Larimer J."/>
            <person name="McCowan C."/>
            <person name="Murphy C."/>
            <person name="Pearson M."/>
            <person name="Poon T.W."/>
            <person name="Priest M."/>
            <person name="Roberts A."/>
            <person name="Saif S."/>
            <person name="Shea T."/>
            <person name="Sisk P."/>
            <person name="Sykes S."/>
            <person name="Wortman J."/>
            <person name="Nusbaum C."/>
            <person name="Birren B."/>
        </authorList>
    </citation>
    <scope>NUCLEOTIDE SEQUENCE [LARGE SCALE GENOMIC DNA]</scope>
    <source>
        <strain evidence="1 2">P1976</strain>
    </source>
</reference>
<name>A0A081ABN3_PHYNI</name>
<dbReference type="EMBL" id="ANJA01001566">
    <property type="protein sequence ID" value="ETO76294.1"/>
    <property type="molecule type" value="Genomic_DNA"/>
</dbReference>
<dbReference type="Proteomes" id="UP000028582">
    <property type="component" value="Unassembled WGS sequence"/>
</dbReference>
<proteinExistence type="predicted"/>
<dbReference type="AlphaFoldDB" id="A0A081ABN3"/>
<sequence>MIEGGLPQMVLWELPEEATAVESSIPQPGGRPVDMINRGFPSYTGEVLSRAYLEPKSSVTRARLRQSRSFLVPWETLPPLIETRRDRKVCMIVRGVNEPMAAVVVDAATSASDTRTRPQQA</sequence>
<evidence type="ECO:0000313" key="2">
    <source>
        <dbReference type="Proteomes" id="UP000028582"/>
    </source>
</evidence>
<protein>
    <submittedName>
        <fullName evidence="1">Uncharacterized protein</fullName>
    </submittedName>
</protein>
<accession>A0A081ABN3</accession>
<comment type="caution">
    <text evidence="1">The sequence shown here is derived from an EMBL/GenBank/DDBJ whole genome shotgun (WGS) entry which is preliminary data.</text>
</comment>
<organism evidence="1 2">
    <name type="scientific">Phytophthora nicotianae P1976</name>
    <dbReference type="NCBI Taxonomy" id="1317066"/>
    <lineage>
        <taxon>Eukaryota</taxon>
        <taxon>Sar</taxon>
        <taxon>Stramenopiles</taxon>
        <taxon>Oomycota</taxon>
        <taxon>Peronosporomycetes</taxon>
        <taxon>Peronosporales</taxon>
        <taxon>Peronosporaceae</taxon>
        <taxon>Phytophthora</taxon>
    </lineage>
</organism>